<dbReference type="Proteomes" id="UP000029538">
    <property type="component" value="Unassembled WGS sequence"/>
</dbReference>
<dbReference type="AlphaFoldDB" id="A0A096AQQ7"/>
<dbReference type="EMBL" id="JRNR01000064">
    <property type="protein sequence ID" value="KGF49041.1"/>
    <property type="molecule type" value="Genomic_DNA"/>
</dbReference>
<organism evidence="1 2">
    <name type="scientific">Prevotella disiens DNF00882</name>
    <dbReference type="NCBI Taxonomy" id="1401075"/>
    <lineage>
        <taxon>Bacteria</taxon>
        <taxon>Pseudomonadati</taxon>
        <taxon>Bacteroidota</taxon>
        <taxon>Bacteroidia</taxon>
        <taxon>Bacteroidales</taxon>
        <taxon>Prevotellaceae</taxon>
        <taxon>Prevotella</taxon>
    </lineage>
</organism>
<dbReference type="InterPro" id="IPR009045">
    <property type="entry name" value="Zn_M74/Hedgehog-like"/>
</dbReference>
<dbReference type="Pfam" id="PF18979">
    <property type="entry name" value="DUF5715"/>
    <property type="match status" value="1"/>
</dbReference>
<gene>
    <name evidence="1" type="ORF">HMPREF0654_06865</name>
</gene>
<protein>
    <submittedName>
        <fullName evidence="1">Uncharacterized protein</fullName>
    </submittedName>
</protein>
<proteinExistence type="predicted"/>
<dbReference type="PROSITE" id="PS51257">
    <property type="entry name" value="PROKAR_LIPOPROTEIN"/>
    <property type="match status" value="1"/>
</dbReference>
<dbReference type="InterPro" id="IPR043769">
    <property type="entry name" value="DUF5715"/>
</dbReference>
<dbReference type="SUPFAM" id="SSF55166">
    <property type="entry name" value="Hedgehog/DD-peptidase"/>
    <property type="match status" value="1"/>
</dbReference>
<comment type="caution">
    <text evidence="1">The sequence shown here is derived from an EMBL/GenBank/DDBJ whole genome shotgun (WGS) entry which is preliminary data.</text>
</comment>
<name>A0A096AQQ7_9BACT</name>
<evidence type="ECO:0000313" key="1">
    <source>
        <dbReference type="EMBL" id="KGF49041.1"/>
    </source>
</evidence>
<reference evidence="1 2" key="1">
    <citation type="submission" date="2014-07" db="EMBL/GenBank/DDBJ databases">
        <authorList>
            <person name="McCorrison J."/>
            <person name="Sanka R."/>
            <person name="Torralba M."/>
            <person name="Gillis M."/>
            <person name="Haft D.H."/>
            <person name="Methe B."/>
            <person name="Sutton G."/>
            <person name="Nelson K.E."/>
        </authorList>
    </citation>
    <scope>NUCLEOTIDE SEQUENCE [LARGE SCALE GENOMIC DNA]</scope>
    <source>
        <strain evidence="1 2">DNF00882</strain>
    </source>
</reference>
<sequence length="229" mass="26796">MPQKEKGKLKNKRWQTLKISVAVVCGMVIAACVSSKFNFEGETFRKDNVAMDRRFQFKDLHGEQLYAAKKYGITPIDTRKKLRRNHRRLKKIWNTKYYIIDPLTHSSPYLTKGAKSLLKDIAQRFQHKLKKRGYREHRIIVTSLLRTREDVGKLRQVNGAASRNSSHMYGTSFDLSYIRFNRISMNGKPISNDVMCNLLGETIYELREAGDCWAIFERNQHCIHVTARR</sequence>
<dbReference type="RefSeq" id="WP_036883427.1">
    <property type="nucleotide sequence ID" value="NZ_JRNR01000064.1"/>
</dbReference>
<evidence type="ECO:0000313" key="2">
    <source>
        <dbReference type="Proteomes" id="UP000029538"/>
    </source>
</evidence>
<accession>A0A096AQQ7</accession>